<evidence type="ECO:0000313" key="3">
    <source>
        <dbReference type="EMBL" id="CAL5129158.1"/>
    </source>
</evidence>
<dbReference type="AlphaFoldDB" id="A0AAV2SVJ2"/>
<dbReference type="PANTHER" id="PTHR14465">
    <property type="entry name" value="IQ DOMAIN-CONTAINING PROTEIN H"/>
    <property type="match status" value="1"/>
</dbReference>
<feature type="compositionally biased region" description="Polar residues" evidence="1">
    <location>
        <begin position="272"/>
        <end position="290"/>
    </location>
</feature>
<gene>
    <name evidence="3" type="ORF">CDAUBV1_LOCUS27</name>
</gene>
<dbReference type="PANTHER" id="PTHR14465:SF0">
    <property type="entry name" value="IQ DOMAIN-CONTAINING PROTEIN H"/>
    <property type="match status" value="1"/>
</dbReference>
<reference evidence="3" key="1">
    <citation type="submission" date="2024-06" db="EMBL/GenBank/DDBJ databases">
        <authorList>
            <person name="Liu X."/>
            <person name="Lenzi L."/>
            <person name="Haldenby T S."/>
            <person name="Uol C."/>
        </authorList>
    </citation>
    <scope>NUCLEOTIDE SEQUENCE</scope>
</reference>
<dbReference type="PROSITE" id="PS50096">
    <property type="entry name" value="IQ"/>
    <property type="match status" value="1"/>
</dbReference>
<sequence length="908" mass="103426">MPTFDIDGLVLSPPAHECFDNTALLANRSRSVSDGKFQEDKLQEPRAGPARDTIDLFPLKNLSPGEKAKLEMAIRILSKPDHRFNREGVHAIYGIQLPTISSKAEDKRSEEQTGRAPVQLEKFSRHPPKAPSKLVRVEEIRNSDNVCDLFQRGLIPPTAQVVFDPPVMRSRKAQLHDVEERQNKQMLSMDDLCPIYQPGNQYQPTKAITAPLIRVDTDKPKHLIYPKMRTEAKTEHAGRKMDLKKVNIGETEALALNKKSALKSGNAERPTETSYSSPPNTTPATDNSPEMTHWLSVKDGLFQVDTPEYVAFEQEFQHKWKRQGRQFKGKYGQTRAAITIQTNFRRIRAQKAYKEYRRRRGAACVILRAWRRHLKLLELRKRFAQKRKENVEHSEQRLKAGCFDLTHFALRLSELGKKWKEFLANPHVLIHLPSVGYSEEVRQYLRDSGDLEYMERRQIARLCEVRNPNTYVVCITHAAISDDLLEYYEKLLGLAGAIRTGKESDQKLEPERYRILVPEFVEYFQESTAPPLCLATLLYYSPRALRHIRNFIGRRPALIVPGFGNHLDQYAVASVLRIPVWTSKPQITNLFTLQSTSRRLVENVAEEDLSKGIGRNNSVAESAPASVFSSILLKPGGVRDLRRRVLESTKNKDSSELAVNSGDSVENSGMRQVVQPPGNYDIFTLEHLHEAMADLFTENLPTKNWLIKIDNGVCGHGTATLCIQNLRSFDWAVSQRHWYGPARWAKKWAQEPTQQKFMAEVPDLLNNHLKPHSTTVYADSKSFIAALLTHVPTSSVDPFWLNSVCKKLGAAMKRKGFMGHFTIDLVTFIDPNENKQQLWVTGIRPGYSDSLAMMQLVLFASDAEFRTNPVTGAHEILSRPPGKEKEMTEHERTATEASNYWFYVKRSG</sequence>
<feature type="domain" description="IQCH-like ATP-grasp" evidence="2">
    <location>
        <begin position="672"/>
        <end position="789"/>
    </location>
</feature>
<dbReference type="InterPro" id="IPR038752">
    <property type="entry name" value="IQCH"/>
</dbReference>
<evidence type="ECO:0000256" key="1">
    <source>
        <dbReference type="SAM" id="MobiDB-lite"/>
    </source>
</evidence>
<accession>A0AAV2SVJ2</accession>
<feature type="region of interest" description="Disordered" evidence="1">
    <location>
        <begin position="259"/>
        <end position="290"/>
    </location>
</feature>
<dbReference type="InterPro" id="IPR056855">
    <property type="entry name" value="ATP-grasp_IQCH"/>
</dbReference>
<protein>
    <recommendedName>
        <fullName evidence="2">IQCH-like ATP-grasp domain-containing protein</fullName>
    </recommendedName>
</protein>
<name>A0AAV2SVJ2_CALDB</name>
<dbReference type="Pfam" id="PF24923">
    <property type="entry name" value="ATP-grasp_IQCH"/>
    <property type="match status" value="2"/>
</dbReference>
<proteinExistence type="predicted"/>
<comment type="caution">
    <text evidence="3">The sequence shown here is derived from an EMBL/GenBank/DDBJ whole genome shotgun (WGS) entry which is preliminary data.</text>
</comment>
<dbReference type="Proteomes" id="UP001497525">
    <property type="component" value="Unassembled WGS sequence"/>
</dbReference>
<evidence type="ECO:0000313" key="4">
    <source>
        <dbReference type="Proteomes" id="UP001497525"/>
    </source>
</evidence>
<dbReference type="EMBL" id="CAXLJL010000001">
    <property type="protein sequence ID" value="CAL5129158.1"/>
    <property type="molecule type" value="Genomic_DNA"/>
</dbReference>
<feature type="domain" description="IQCH-like ATP-grasp" evidence="2">
    <location>
        <begin position="790"/>
        <end position="865"/>
    </location>
</feature>
<organism evidence="3 4">
    <name type="scientific">Calicophoron daubneyi</name>
    <name type="common">Rumen fluke</name>
    <name type="synonym">Paramphistomum daubneyi</name>
    <dbReference type="NCBI Taxonomy" id="300641"/>
    <lineage>
        <taxon>Eukaryota</taxon>
        <taxon>Metazoa</taxon>
        <taxon>Spiralia</taxon>
        <taxon>Lophotrochozoa</taxon>
        <taxon>Platyhelminthes</taxon>
        <taxon>Trematoda</taxon>
        <taxon>Digenea</taxon>
        <taxon>Plagiorchiida</taxon>
        <taxon>Pronocephalata</taxon>
        <taxon>Paramphistomoidea</taxon>
        <taxon>Paramphistomidae</taxon>
        <taxon>Calicophoron</taxon>
    </lineage>
</organism>
<evidence type="ECO:0000259" key="2">
    <source>
        <dbReference type="Pfam" id="PF24923"/>
    </source>
</evidence>